<evidence type="ECO:0000313" key="2">
    <source>
        <dbReference type="EMBL" id="WOV86875.1"/>
    </source>
</evidence>
<dbReference type="GO" id="GO:0047936">
    <property type="term" value="F:glucose 1-dehydrogenase [NAD(P)+] activity"/>
    <property type="evidence" value="ECO:0007669"/>
    <property type="project" value="UniProtKB-EC"/>
</dbReference>
<reference evidence="2 3" key="1">
    <citation type="submission" date="2023-06" db="EMBL/GenBank/DDBJ databases">
        <title>Sporosarcina sp. nov., isolated from Korean tranditional fermented seafood 'Jeotgal'.</title>
        <authorList>
            <person name="Yang A.I."/>
            <person name="Shin N.-R."/>
        </authorList>
    </citation>
    <scope>NUCLEOTIDE SEQUENCE [LARGE SCALE GENOMIC DNA]</scope>
    <source>
        <strain evidence="2 3">T2O-4</strain>
    </source>
</reference>
<dbReference type="Proteomes" id="UP001303902">
    <property type="component" value="Chromosome"/>
</dbReference>
<dbReference type="PANTHER" id="PTHR42820:SF1">
    <property type="entry name" value="SHORT-CHAIN DEHYDROGENASE_REDUCTASE FAMILY PROTEIN"/>
    <property type="match status" value="1"/>
</dbReference>
<dbReference type="CDD" id="cd05233">
    <property type="entry name" value="SDR_c"/>
    <property type="match status" value="1"/>
</dbReference>
<sequence>MVGVMDGKAGLVTGAGSGIGRATAVALAKAGAKVMVSDVSEEAGQETVQMIKNLGSEAAFFKCDVSNEEQVIGLVNKTVETFGKLDFAHNNAGINKGLKPIGEMDSKDWDITLQVNLYGTFYCIKHEVNAMLKTGGGAIVNTASGAGIEGSPNMAPYTASKHAIAGLTKSVALEYGQKGITINSIAPGATITPAIESWSKTSPEQYEGVLASLPAGRMSTAEDQANAVVFLCSDMAKSISGVTLAVDGGYTAGKMQQ</sequence>
<dbReference type="PANTHER" id="PTHR42820">
    <property type="entry name" value="SHORT-CHAIN DEHYDROGENASE REDUCTASE"/>
    <property type="match status" value="1"/>
</dbReference>
<dbReference type="Gene3D" id="3.40.50.720">
    <property type="entry name" value="NAD(P)-binding Rossmann-like Domain"/>
    <property type="match status" value="1"/>
</dbReference>
<accession>A0ABZ0L2N0</accession>
<comment type="similarity">
    <text evidence="1">Belongs to the short-chain dehydrogenases/reductases (SDR) family.</text>
</comment>
<dbReference type="SUPFAM" id="SSF51735">
    <property type="entry name" value="NAD(P)-binding Rossmann-fold domains"/>
    <property type="match status" value="1"/>
</dbReference>
<keyword evidence="2" id="KW-0560">Oxidoreductase</keyword>
<dbReference type="InterPro" id="IPR002347">
    <property type="entry name" value="SDR_fam"/>
</dbReference>
<protein>
    <submittedName>
        <fullName evidence="2">Glucose 1-dehydrogenase</fullName>
        <ecNumber evidence="2">1.1.1.47</ecNumber>
    </submittedName>
</protein>
<dbReference type="PRINTS" id="PR00080">
    <property type="entry name" value="SDRFAMILY"/>
</dbReference>
<dbReference type="Pfam" id="PF13561">
    <property type="entry name" value="adh_short_C2"/>
    <property type="match status" value="1"/>
</dbReference>
<evidence type="ECO:0000256" key="1">
    <source>
        <dbReference type="ARBA" id="ARBA00006484"/>
    </source>
</evidence>
<dbReference type="NCBIfam" id="NF005559">
    <property type="entry name" value="PRK07231.1"/>
    <property type="match status" value="1"/>
</dbReference>
<proteinExistence type="inferred from homology"/>
<evidence type="ECO:0000313" key="3">
    <source>
        <dbReference type="Proteomes" id="UP001303902"/>
    </source>
</evidence>
<dbReference type="EC" id="1.1.1.47" evidence="2"/>
<dbReference type="PROSITE" id="PS00061">
    <property type="entry name" value="ADH_SHORT"/>
    <property type="match status" value="1"/>
</dbReference>
<keyword evidence="3" id="KW-1185">Reference proteome</keyword>
<dbReference type="RefSeq" id="WP_317966430.1">
    <property type="nucleotide sequence ID" value="NZ_CP129118.1"/>
</dbReference>
<dbReference type="InterPro" id="IPR036291">
    <property type="entry name" value="NAD(P)-bd_dom_sf"/>
</dbReference>
<dbReference type="InterPro" id="IPR020904">
    <property type="entry name" value="Sc_DH/Rdtase_CS"/>
</dbReference>
<organism evidence="2 3">
    <name type="scientific">Sporosarcina oncorhynchi</name>
    <dbReference type="NCBI Taxonomy" id="3056444"/>
    <lineage>
        <taxon>Bacteria</taxon>
        <taxon>Bacillati</taxon>
        <taxon>Bacillota</taxon>
        <taxon>Bacilli</taxon>
        <taxon>Bacillales</taxon>
        <taxon>Caryophanaceae</taxon>
        <taxon>Sporosarcina</taxon>
    </lineage>
</organism>
<dbReference type="PRINTS" id="PR00081">
    <property type="entry name" value="GDHRDH"/>
</dbReference>
<gene>
    <name evidence="2" type="ORF">QWT69_13490</name>
</gene>
<dbReference type="EMBL" id="CP129118">
    <property type="protein sequence ID" value="WOV86875.1"/>
    <property type="molecule type" value="Genomic_DNA"/>
</dbReference>
<name>A0ABZ0L2N0_9BACL</name>